<gene>
    <name evidence="2" type="primary">BQ5605_C015g07773</name>
    <name evidence="2" type="ORF">BQ5605_C015G07773</name>
</gene>
<keyword evidence="1" id="KW-0732">Signal</keyword>
<dbReference type="Proteomes" id="UP000249464">
    <property type="component" value="Unassembled WGS sequence"/>
</dbReference>
<evidence type="ECO:0000313" key="3">
    <source>
        <dbReference type="Proteomes" id="UP000249464"/>
    </source>
</evidence>
<name>A0A2X0LT83_9BASI</name>
<sequence>MGFFQTVVTVVATLSSLGNFLAAMPLLRGEHPVVSSVESKAIELQGSRNELPYRVYSDYWPSFTYPTGGEQWEDGSEHIVRWNQKLPPYATYSQVPQTADLVLGHWDKKGMQSGENIELKHPLVKNVSLYIHGQNFVKFRLPCMRHLKENLSERQ</sequence>
<dbReference type="EMBL" id="FQNC01000015">
    <property type="protein sequence ID" value="SGY17402.1"/>
    <property type="molecule type" value="Genomic_DNA"/>
</dbReference>
<dbReference type="AlphaFoldDB" id="A0A2X0LT83"/>
<proteinExistence type="predicted"/>
<keyword evidence="3" id="KW-1185">Reference proteome</keyword>
<protein>
    <submittedName>
        <fullName evidence="2">BQ5605_C015g07773 protein</fullName>
    </submittedName>
</protein>
<evidence type="ECO:0000256" key="1">
    <source>
        <dbReference type="SAM" id="SignalP"/>
    </source>
</evidence>
<feature type="signal peptide" evidence="1">
    <location>
        <begin position="1"/>
        <end position="23"/>
    </location>
</feature>
<evidence type="ECO:0000313" key="2">
    <source>
        <dbReference type="EMBL" id="SGY17402.1"/>
    </source>
</evidence>
<organism evidence="2 3">
    <name type="scientific">Microbotryum silenes-dioicae</name>
    <dbReference type="NCBI Taxonomy" id="796604"/>
    <lineage>
        <taxon>Eukaryota</taxon>
        <taxon>Fungi</taxon>
        <taxon>Dikarya</taxon>
        <taxon>Basidiomycota</taxon>
        <taxon>Pucciniomycotina</taxon>
        <taxon>Microbotryomycetes</taxon>
        <taxon>Microbotryales</taxon>
        <taxon>Microbotryaceae</taxon>
        <taxon>Microbotryum</taxon>
    </lineage>
</organism>
<accession>A0A2X0LT83</accession>
<reference evidence="2 3" key="1">
    <citation type="submission" date="2016-11" db="EMBL/GenBank/DDBJ databases">
        <authorList>
            <person name="Jaros S."/>
            <person name="Januszkiewicz K."/>
            <person name="Wedrychowicz H."/>
        </authorList>
    </citation>
    <scope>NUCLEOTIDE SEQUENCE [LARGE SCALE GENOMIC DNA]</scope>
</reference>
<feature type="chain" id="PRO_5015953384" evidence="1">
    <location>
        <begin position="24"/>
        <end position="155"/>
    </location>
</feature>